<evidence type="ECO:0000313" key="2">
    <source>
        <dbReference type="EMBL" id="EGK04888.1"/>
    </source>
</evidence>
<keyword evidence="3" id="KW-1185">Reference proteome</keyword>
<dbReference type="EMBL" id="ADLW01000002">
    <property type="protein sequence ID" value="EGK04888.1"/>
    <property type="molecule type" value="Genomic_DNA"/>
</dbReference>
<feature type="domain" description="HNH" evidence="1">
    <location>
        <begin position="113"/>
        <end position="148"/>
    </location>
</feature>
<organism evidence="2 3">
    <name type="scientific">Dysgonomonas mossii DSM 22836</name>
    <dbReference type="NCBI Taxonomy" id="742767"/>
    <lineage>
        <taxon>Bacteria</taxon>
        <taxon>Pseudomonadati</taxon>
        <taxon>Bacteroidota</taxon>
        <taxon>Bacteroidia</taxon>
        <taxon>Bacteroidales</taxon>
        <taxon>Dysgonomonadaceae</taxon>
        <taxon>Dysgonomonas</taxon>
    </lineage>
</organism>
<proteinExistence type="predicted"/>
<dbReference type="OrthoDB" id="6624755at2"/>
<evidence type="ECO:0000313" key="3">
    <source>
        <dbReference type="Proteomes" id="UP000006420"/>
    </source>
</evidence>
<dbReference type="AlphaFoldDB" id="F8WXD2"/>
<protein>
    <recommendedName>
        <fullName evidence="1">HNH domain-containing protein</fullName>
    </recommendedName>
</protein>
<gene>
    <name evidence="2" type="ORF">HMPREF9456_00641</name>
</gene>
<dbReference type="Proteomes" id="UP000006420">
    <property type="component" value="Unassembled WGS sequence"/>
</dbReference>
<name>F8WXD2_9BACT</name>
<dbReference type="GeneID" id="78081323"/>
<dbReference type="GO" id="GO:0004519">
    <property type="term" value="F:endonuclease activity"/>
    <property type="evidence" value="ECO:0007669"/>
    <property type="project" value="InterPro"/>
</dbReference>
<dbReference type="CDD" id="cd00085">
    <property type="entry name" value="HNHc"/>
    <property type="match status" value="1"/>
</dbReference>
<dbReference type="RefSeq" id="WP_006842012.1">
    <property type="nucleotide sequence ID" value="NZ_AQWJ01000001.1"/>
</dbReference>
<evidence type="ECO:0000259" key="1">
    <source>
        <dbReference type="Pfam" id="PF01844"/>
    </source>
</evidence>
<dbReference type="InterPro" id="IPR002711">
    <property type="entry name" value="HNH"/>
</dbReference>
<dbReference type="STRING" id="742767.HMPREF9456_00641"/>
<dbReference type="GO" id="GO:0003676">
    <property type="term" value="F:nucleic acid binding"/>
    <property type="evidence" value="ECO:0007669"/>
    <property type="project" value="InterPro"/>
</dbReference>
<dbReference type="HOGENOM" id="CLU_1132199_0_0_10"/>
<sequence>MARIVLNESFKQYDFNIKRLYNENYQSPEWKEKRKEILYRDDYTCQKCGTFDPSMGLIIKFKTTIEPPHFDGIDMYWNGPETHEYNRYSGEYTIQKDGMTITIPFSPHKIVMPILQVHHKKYIKNRELWEYSNDDLVTLCENCHNKEHVTNNIPCFDSENKKVISYTNLIYTDLDKFDSNYIFRNFKPWSFVHENEKNIYVYSKSIKVNNLEIIDIGVNRRPYLYHKIYQYFIMRYFPDYELREK</sequence>
<dbReference type="Pfam" id="PF01844">
    <property type="entry name" value="HNH"/>
    <property type="match status" value="1"/>
</dbReference>
<dbReference type="InterPro" id="IPR003615">
    <property type="entry name" value="HNH_nuc"/>
</dbReference>
<dbReference type="GO" id="GO:0008270">
    <property type="term" value="F:zinc ion binding"/>
    <property type="evidence" value="ECO:0007669"/>
    <property type="project" value="InterPro"/>
</dbReference>
<reference evidence="2 3" key="1">
    <citation type="submission" date="2011-04" db="EMBL/GenBank/DDBJ databases">
        <title>The Genome Sequence of Dysgonomonas mossii DSM 22836.</title>
        <authorList>
            <consortium name="The Broad Institute Genome Sequencing Platform"/>
            <person name="Earl A."/>
            <person name="Ward D."/>
            <person name="Feldgarden M."/>
            <person name="Gevers D."/>
            <person name="Pudlo N."/>
            <person name="Martens E."/>
            <person name="Allen-Vercoe E."/>
            <person name="Young S.K."/>
            <person name="Zeng Q."/>
            <person name="Gargeya S."/>
            <person name="Fitzgerald M."/>
            <person name="Haas B."/>
            <person name="Abouelleil A."/>
            <person name="Alvarado L."/>
            <person name="Arachchi H.M."/>
            <person name="Berlin A."/>
            <person name="Brown A."/>
            <person name="Chapman S.B."/>
            <person name="Chen Z."/>
            <person name="Dunbar C."/>
            <person name="Freedman E."/>
            <person name="Gearin G."/>
            <person name="Gellesch M."/>
            <person name="Goldberg J."/>
            <person name="Griggs A."/>
            <person name="Gujja S."/>
            <person name="Heiman D."/>
            <person name="Howarth C."/>
            <person name="Larson L."/>
            <person name="Lui A."/>
            <person name="MacDonald P.J.P."/>
            <person name="Mehta T."/>
            <person name="Montmayeur A."/>
            <person name="Murphy C."/>
            <person name="Neiman D."/>
            <person name="Pearson M."/>
            <person name="Priest M."/>
            <person name="Roberts A."/>
            <person name="Saif S."/>
            <person name="Shea T."/>
            <person name="Shenoy N."/>
            <person name="Sisk P."/>
            <person name="Stolte C."/>
            <person name="Sykes S."/>
            <person name="Yandava C."/>
            <person name="Wortman J."/>
            <person name="Nusbaum C."/>
            <person name="Birren B."/>
        </authorList>
    </citation>
    <scope>NUCLEOTIDE SEQUENCE [LARGE SCALE GENOMIC DNA]</scope>
    <source>
        <strain evidence="2 3">DSM 22836</strain>
    </source>
</reference>
<comment type="caution">
    <text evidence="2">The sequence shown here is derived from an EMBL/GenBank/DDBJ whole genome shotgun (WGS) entry which is preliminary data.</text>
</comment>
<accession>F8WXD2</accession>